<dbReference type="PROSITE" id="PS51257">
    <property type="entry name" value="PROKAR_LIPOPROTEIN"/>
    <property type="match status" value="1"/>
</dbReference>
<keyword evidence="1" id="KW-0732">Signal</keyword>
<protein>
    <recommendedName>
        <fullName evidence="3">Lipoprotein</fullName>
    </recommendedName>
</protein>
<sequence>MSKKWVTLTVVAALSVTSLTACTDNSKVKEAVEQSINKQKEMKSYAFDGSTTLSISDTLLKSSNPLTNGLLSLIRESTIEWKGISNADLVQFQTDLKLTPKGSSSPFEIPVLIKDSKLYFNMPALNKTADEYYAIDMQKMSQSSKTPLTLDSLRNTSQLTSTLAGLIFSATDAKWYKQEKAPIKLKDGTAAKSISIELTSKNEKELNTMLQAKLPELISLLQNNGLISADKAEQLKKAQPNALQLQAPGKWIVAIDDQGFIRDESIDINFSIIGADSKAASNHITLHQTYDLINQAPALTKEVPKNVKNFEDVLKLITPPKK</sequence>
<feature type="signal peptide" evidence="1">
    <location>
        <begin position="1"/>
        <end position="23"/>
    </location>
</feature>
<evidence type="ECO:0000256" key="1">
    <source>
        <dbReference type="SAM" id="SignalP"/>
    </source>
</evidence>
<comment type="caution">
    <text evidence="2">The sequence shown here is derived from an EMBL/GenBank/DDBJ whole genome shotgun (WGS) entry which is preliminary data.</text>
</comment>
<dbReference type="RefSeq" id="WP_163941675.1">
    <property type="nucleotide sequence ID" value="NZ_JAAIKC010000001.1"/>
</dbReference>
<accession>A0A6G3ZUJ5</accession>
<gene>
    <name evidence="2" type="ORF">GK047_04350</name>
</gene>
<feature type="chain" id="PRO_5026017125" description="Lipoprotein" evidence="1">
    <location>
        <begin position="24"/>
        <end position="322"/>
    </location>
</feature>
<proteinExistence type="predicted"/>
<dbReference type="AlphaFoldDB" id="A0A6G3ZUJ5"/>
<evidence type="ECO:0008006" key="3">
    <source>
        <dbReference type="Google" id="ProtNLM"/>
    </source>
</evidence>
<dbReference type="EMBL" id="JAAIKC010000001">
    <property type="protein sequence ID" value="NEW05251.1"/>
    <property type="molecule type" value="Genomic_DNA"/>
</dbReference>
<name>A0A6G3ZUJ5_9BACL</name>
<reference evidence="2" key="1">
    <citation type="submission" date="2020-02" db="EMBL/GenBank/DDBJ databases">
        <authorList>
            <person name="Shen X.-R."/>
            <person name="Zhang Y.-X."/>
        </authorList>
    </citation>
    <scope>NUCLEOTIDE SEQUENCE</scope>
    <source>
        <strain evidence="2">SYP-B3998</strain>
    </source>
</reference>
<organism evidence="2">
    <name type="scientific">Paenibacillus sp. SYP-B3998</name>
    <dbReference type="NCBI Taxonomy" id="2678564"/>
    <lineage>
        <taxon>Bacteria</taxon>
        <taxon>Bacillati</taxon>
        <taxon>Bacillota</taxon>
        <taxon>Bacilli</taxon>
        <taxon>Bacillales</taxon>
        <taxon>Paenibacillaceae</taxon>
        <taxon>Paenibacillus</taxon>
    </lineage>
</organism>
<evidence type="ECO:0000313" key="2">
    <source>
        <dbReference type="EMBL" id="NEW05251.1"/>
    </source>
</evidence>